<feature type="compositionally biased region" description="Pro residues" evidence="1">
    <location>
        <begin position="8"/>
        <end position="17"/>
    </location>
</feature>
<evidence type="ECO:0000256" key="1">
    <source>
        <dbReference type="SAM" id="MobiDB-lite"/>
    </source>
</evidence>
<dbReference type="RefSeq" id="WP_074818510.1">
    <property type="nucleotide sequence ID" value="NZ_FOCO01000009.1"/>
</dbReference>
<accession>A0A1H8ELK6</accession>
<dbReference type="EMBL" id="FOCO01000009">
    <property type="protein sequence ID" value="SEN20471.1"/>
    <property type="molecule type" value="Genomic_DNA"/>
</dbReference>
<sequence>MNTKTPPHSAPPTPPPRGTDATPAFDPAIFTRLLTLAGPDFAAELVARYHADLAQVQAQLRAALPPQNAPDWPTLAHASHVLIALAGTAGATALETTARHLNHAATAQNPTATRAHHAKTLHGLAHLITFITQITPQGHTPP</sequence>
<feature type="region of interest" description="Disordered" evidence="1">
    <location>
        <begin position="1"/>
        <end position="24"/>
    </location>
</feature>
<dbReference type="Gene3D" id="1.20.120.160">
    <property type="entry name" value="HPT domain"/>
    <property type="match status" value="1"/>
</dbReference>
<proteinExistence type="predicted"/>
<dbReference type="AlphaFoldDB" id="A0A1H8ELK6"/>
<dbReference type="InterPro" id="IPR036641">
    <property type="entry name" value="HPT_dom_sf"/>
</dbReference>
<protein>
    <submittedName>
        <fullName evidence="2">Hpt domain-containing protein</fullName>
    </submittedName>
</protein>
<gene>
    <name evidence="2" type="ORF">SAMN05216227_100935</name>
</gene>
<dbReference type="SUPFAM" id="SSF47226">
    <property type="entry name" value="Histidine-containing phosphotransfer domain, HPT domain"/>
    <property type="match status" value="1"/>
</dbReference>
<reference evidence="2 3" key="1">
    <citation type="submission" date="2016-10" db="EMBL/GenBank/DDBJ databases">
        <authorList>
            <person name="de Groot N.N."/>
        </authorList>
    </citation>
    <scope>NUCLEOTIDE SEQUENCE [LARGE SCALE GENOMIC DNA]</scope>
    <source>
        <strain evidence="2 3">CGMCC 1.10836</strain>
    </source>
</reference>
<organism evidence="2 3">
    <name type="scientific">Pseudorhodobacter antarcticus</name>
    <dbReference type="NCBI Taxonomy" id="1077947"/>
    <lineage>
        <taxon>Bacteria</taxon>
        <taxon>Pseudomonadati</taxon>
        <taxon>Pseudomonadota</taxon>
        <taxon>Alphaproteobacteria</taxon>
        <taxon>Rhodobacterales</taxon>
        <taxon>Paracoccaceae</taxon>
        <taxon>Pseudorhodobacter</taxon>
    </lineage>
</organism>
<keyword evidence="3" id="KW-1185">Reference proteome</keyword>
<name>A0A1H8ELK6_9RHOB</name>
<dbReference type="Proteomes" id="UP000183002">
    <property type="component" value="Unassembled WGS sequence"/>
</dbReference>
<dbReference type="GO" id="GO:0000160">
    <property type="term" value="P:phosphorelay signal transduction system"/>
    <property type="evidence" value="ECO:0007669"/>
    <property type="project" value="InterPro"/>
</dbReference>
<dbReference type="STRING" id="1077947.SAMN05216227_100935"/>
<evidence type="ECO:0000313" key="2">
    <source>
        <dbReference type="EMBL" id="SEN20471.1"/>
    </source>
</evidence>
<evidence type="ECO:0000313" key="3">
    <source>
        <dbReference type="Proteomes" id="UP000183002"/>
    </source>
</evidence>